<keyword evidence="1" id="KW-0812">Transmembrane</keyword>
<protein>
    <submittedName>
        <fullName evidence="2">Uncharacterized protein</fullName>
    </submittedName>
</protein>
<organism evidence="2 3">
    <name type="scientific">Cohaesibacter gelatinilyticus</name>
    <dbReference type="NCBI Taxonomy" id="372072"/>
    <lineage>
        <taxon>Bacteria</taxon>
        <taxon>Pseudomonadati</taxon>
        <taxon>Pseudomonadota</taxon>
        <taxon>Alphaproteobacteria</taxon>
        <taxon>Hyphomicrobiales</taxon>
        <taxon>Cohaesibacteraceae</taxon>
    </lineage>
</organism>
<proteinExistence type="predicted"/>
<sequence>MKSVLVLLIWTAVSFFLILFARDVFIYDTVELVLPAAHEVRSIEARLGNLGTWLQATISLLTLIITSFAIIQLFMVRQQIANDEIRKQQDAYRRLVDPQMVSIKRFIHSEHVGNCFDVLEEYLSNTELTQKDATTKLGELRADMRVDKPDDDYPLFQGKALTLDHIELVLNEYNSLSKLLNEGKLDSQFSTELGLKNFNTIYQKTLPFIKLRQNMNPSYAKEFESFCLSKRKTNSRGYHVSSFLKYLISAFPYRNSSKK</sequence>
<keyword evidence="1" id="KW-1133">Transmembrane helix</keyword>
<gene>
    <name evidence="2" type="ORF">SAMN06265368_2363</name>
</gene>
<dbReference type="Proteomes" id="UP000219439">
    <property type="component" value="Unassembled WGS sequence"/>
</dbReference>
<keyword evidence="1" id="KW-0472">Membrane</keyword>
<evidence type="ECO:0000313" key="2">
    <source>
        <dbReference type="EMBL" id="SNZ19282.1"/>
    </source>
</evidence>
<feature type="transmembrane region" description="Helical" evidence="1">
    <location>
        <begin position="53"/>
        <end position="76"/>
    </location>
</feature>
<dbReference type="EMBL" id="OBEL01000002">
    <property type="protein sequence ID" value="SNZ19282.1"/>
    <property type="molecule type" value="Genomic_DNA"/>
</dbReference>
<reference evidence="2 3" key="1">
    <citation type="submission" date="2017-09" db="EMBL/GenBank/DDBJ databases">
        <authorList>
            <person name="Ehlers B."/>
            <person name="Leendertz F.H."/>
        </authorList>
    </citation>
    <scope>NUCLEOTIDE SEQUENCE [LARGE SCALE GENOMIC DNA]</scope>
    <source>
        <strain evidence="2 3">DSM 18289</strain>
    </source>
</reference>
<dbReference type="AlphaFoldDB" id="A0A285PC25"/>
<evidence type="ECO:0000313" key="3">
    <source>
        <dbReference type="Proteomes" id="UP000219439"/>
    </source>
</evidence>
<evidence type="ECO:0000256" key="1">
    <source>
        <dbReference type="SAM" id="Phobius"/>
    </source>
</evidence>
<keyword evidence="3" id="KW-1185">Reference proteome</keyword>
<accession>A0A285PC25</accession>
<dbReference type="RefSeq" id="WP_097153641.1">
    <property type="nucleotide sequence ID" value="NZ_OBEL01000002.1"/>
</dbReference>
<name>A0A285PC25_9HYPH</name>